<feature type="transmembrane region" description="Helical" evidence="8">
    <location>
        <begin position="38"/>
        <end position="63"/>
    </location>
</feature>
<dbReference type="Gene3D" id="1.20.1250.20">
    <property type="entry name" value="MFS general substrate transporter like domains"/>
    <property type="match status" value="1"/>
</dbReference>
<feature type="transmembrane region" description="Helical" evidence="8">
    <location>
        <begin position="436"/>
        <end position="454"/>
    </location>
</feature>
<organism evidence="10 11">
    <name type="scientific">Thermaerobacter subterraneus DSM 13965</name>
    <dbReference type="NCBI Taxonomy" id="867903"/>
    <lineage>
        <taxon>Bacteria</taxon>
        <taxon>Bacillati</taxon>
        <taxon>Bacillota</taxon>
        <taxon>Clostridia</taxon>
        <taxon>Eubacteriales</taxon>
        <taxon>Clostridiales Family XVII. Incertae Sedis</taxon>
        <taxon>Thermaerobacter</taxon>
    </lineage>
</organism>
<comment type="caution">
    <text evidence="10">The sequence shown here is derived from an EMBL/GenBank/DDBJ whole genome shotgun (WGS) entry which is preliminary data.</text>
</comment>
<dbReference type="CDD" id="cd06173">
    <property type="entry name" value="MFS_MefA_like"/>
    <property type="match status" value="1"/>
</dbReference>
<dbReference type="GO" id="GO:0005886">
    <property type="term" value="C:plasma membrane"/>
    <property type="evidence" value="ECO:0007669"/>
    <property type="project" value="UniProtKB-SubCell"/>
</dbReference>
<protein>
    <submittedName>
        <fullName evidence="10">Arabinose efflux permease family protein</fullName>
    </submittedName>
</protein>
<evidence type="ECO:0000256" key="5">
    <source>
        <dbReference type="ARBA" id="ARBA00022989"/>
    </source>
</evidence>
<dbReference type="InterPro" id="IPR020846">
    <property type="entry name" value="MFS_dom"/>
</dbReference>
<evidence type="ECO:0000256" key="7">
    <source>
        <dbReference type="SAM" id="MobiDB-lite"/>
    </source>
</evidence>
<evidence type="ECO:0000313" key="11">
    <source>
        <dbReference type="Proteomes" id="UP000005710"/>
    </source>
</evidence>
<dbReference type="RefSeq" id="WP_006903692.1">
    <property type="nucleotide sequence ID" value="NZ_JH976535.1"/>
</dbReference>
<feature type="transmembrane region" description="Helical" evidence="8">
    <location>
        <begin position="406"/>
        <end position="424"/>
    </location>
</feature>
<evidence type="ECO:0000256" key="6">
    <source>
        <dbReference type="ARBA" id="ARBA00023136"/>
    </source>
</evidence>
<evidence type="ECO:0000256" key="1">
    <source>
        <dbReference type="ARBA" id="ARBA00004651"/>
    </source>
</evidence>
<dbReference type="PANTHER" id="PTHR23513">
    <property type="entry name" value="INTEGRAL MEMBRANE EFFLUX PROTEIN-RELATED"/>
    <property type="match status" value="1"/>
</dbReference>
<reference evidence="10" key="2">
    <citation type="submission" date="2012-10" db="EMBL/GenBank/DDBJ databases">
        <title>Improved high-quality draft of Thermaerobacter subterraneus C21, DSM 13965.</title>
        <authorList>
            <consortium name="DOE Joint Genome Institute"/>
            <person name="Eisen J."/>
            <person name="Huntemann M."/>
            <person name="Wei C.-L."/>
            <person name="Han J."/>
            <person name="Detter J.C."/>
            <person name="Han C."/>
            <person name="Tapia R."/>
            <person name="Chen A."/>
            <person name="Kyrpides N."/>
            <person name="Mavromatis K."/>
            <person name="Markowitz V."/>
            <person name="Szeto E."/>
            <person name="Ivanova N."/>
            <person name="Mikhailova N."/>
            <person name="Ovchinnikova G."/>
            <person name="Pagani I."/>
            <person name="Pati A."/>
            <person name="Goodwin L."/>
            <person name="Nordberg H.P."/>
            <person name="Cantor M.N."/>
            <person name="Hua S.X."/>
            <person name="Woyke T."/>
            <person name="Eisen J."/>
            <person name="Klenk H.-P."/>
        </authorList>
    </citation>
    <scope>NUCLEOTIDE SEQUENCE [LARGE SCALE GENOMIC DNA]</scope>
    <source>
        <strain evidence="10">DSM 13965</strain>
    </source>
</reference>
<feature type="transmembrane region" description="Helical" evidence="8">
    <location>
        <begin position="75"/>
        <end position="94"/>
    </location>
</feature>
<name>K6Q3K7_9FIRM</name>
<keyword evidence="3" id="KW-1003">Cell membrane</keyword>
<proteinExistence type="predicted"/>
<dbReference type="InterPro" id="IPR011701">
    <property type="entry name" value="MFS"/>
</dbReference>
<comment type="subcellular location">
    <subcellularLocation>
        <location evidence="1">Cell membrane</location>
        <topology evidence="1">Multi-pass membrane protein</topology>
    </subcellularLocation>
</comment>
<feature type="transmembrane region" description="Helical" evidence="8">
    <location>
        <begin position="318"/>
        <end position="337"/>
    </location>
</feature>
<keyword evidence="11" id="KW-1185">Reference proteome</keyword>
<dbReference type="GO" id="GO:0022857">
    <property type="term" value="F:transmembrane transporter activity"/>
    <property type="evidence" value="ECO:0007669"/>
    <property type="project" value="InterPro"/>
</dbReference>
<feature type="transmembrane region" description="Helical" evidence="8">
    <location>
        <begin position="286"/>
        <end position="306"/>
    </location>
</feature>
<feature type="transmembrane region" description="Helical" evidence="8">
    <location>
        <begin position="372"/>
        <end position="394"/>
    </location>
</feature>
<accession>K6Q3K7</accession>
<feature type="transmembrane region" description="Helical" evidence="8">
    <location>
        <begin position="349"/>
        <end position="366"/>
    </location>
</feature>
<dbReference type="InterPro" id="IPR036259">
    <property type="entry name" value="MFS_trans_sf"/>
</dbReference>
<feature type="transmembrane region" description="Helical" evidence="8">
    <location>
        <begin position="200"/>
        <end position="218"/>
    </location>
</feature>
<dbReference type="EMBL" id="AENY02000002">
    <property type="protein sequence ID" value="EKP95664.1"/>
    <property type="molecule type" value="Genomic_DNA"/>
</dbReference>
<dbReference type="HOGENOM" id="CLU_034180_13_4_9"/>
<dbReference type="PANTHER" id="PTHR23513:SF11">
    <property type="entry name" value="STAPHYLOFERRIN A TRANSPORTER"/>
    <property type="match status" value="1"/>
</dbReference>
<feature type="region of interest" description="Disordered" evidence="7">
    <location>
        <begin position="219"/>
        <end position="239"/>
    </location>
</feature>
<feature type="region of interest" description="Disordered" evidence="7">
    <location>
        <begin position="1"/>
        <end position="28"/>
    </location>
</feature>
<keyword evidence="5 8" id="KW-1133">Transmembrane helix</keyword>
<dbReference type="STRING" id="867903.ThesuDRAFT_01423"/>
<dbReference type="PROSITE" id="PS50850">
    <property type="entry name" value="MFS"/>
    <property type="match status" value="1"/>
</dbReference>
<gene>
    <name evidence="10" type="ORF">ThesuDRAFT_01423</name>
</gene>
<sequence>MSVTGNPKGAPARNATPAGPSTRKAASPPSLWRRRPFVVLWLARIVSVAGGMANMMAIQWWVLETTGSAQWMASVNAVVTLVMAVAGLPAGVLADRWHRGRFFLILEVGRGLVMAALAALLFTGRATLPAVLALLAVDAAGLALFVPLSSAIWPELVPPQQLAAANGLVATGESVGRIAGPALGGVLASRHPGWAALADAVSYAVSAVAILLAGALGWKAPSPSSPDETAGRPGTASEAGAAAISEAGGGAGSRPAGPATGSHRSFAAQFREGVAAVFGRPDLGPFFILVSVLNLAFAASFVLIPVVVQRVLQGGPQVLGWIQASLAVGALAGGLLAGTGRGPRRARGWMQLIVLQALLGAVLGSSRWLPASIAAGCLFGVVNALVNVAATTMLQQAVTPDLRGRVFGLLYTVAMILQPLGQMAGGTLADRVPVPMIFATTALLTVLAVAAAWWRAPAMRTLLDHPAAGNAASGSGAVEVNRG</sequence>
<keyword evidence="2" id="KW-0813">Transport</keyword>
<evidence type="ECO:0000256" key="3">
    <source>
        <dbReference type="ARBA" id="ARBA00022475"/>
    </source>
</evidence>
<dbReference type="eggNOG" id="COG2814">
    <property type="taxonomic scope" value="Bacteria"/>
</dbReference>
<evidence type="ECO:0000259" key="9">
    <source>
        <dbReference type="PROSITE" id="PS50850"/>
    </source>
</evidence>
<feature type="domain" description="Major facilitator superfamily (MFS) profile" evidence="9">
    <location>
        <begin position="36"/>
        <end position="460"/>
    </location>
</feature>
<evidence type="ECO:0000313" key="10">
    <source>
        <dbReference type="EMBL" id="EKP95664.1"/>
    </source>
</evidence>
<reference evidence="10" key="1">
    <citation type="submission" date="2010-10" db="EMBL/GenBank/DDBJ databases">
        <authorList>
            <consortium name="US DOE Joint Genome Institute (JGI-PGF)"/>
            <person name="Lucas S."/>
            <person name="Copeland A."/>
            <person name="Lapidus A."/>
            <person name="Bruce D."/>
            <person name="Goodwin L."/>
            <person name="Pitluck S."/>
            <person name="Kyrpides N."/>
            <person name="Mavromatis K."/>
            <person name="Detter J.C."/>
            <person name="Han C."/>
            <person name="Land M."/>
            <person name="Hauser L."/>
            <person name="Markowitz V."/>
            <person name="Cheng J.-F."/>
            <person name="Hugenholtz P."/>
            <person name="Woyke T."/>
            <person name="Wu D."/>
            <person name="Pukall R."/>
            <person name="Wahrenburg C."/>
            <person name="Brambilla E."/>
            <person name="Klenk H.-P."/>
            <person name="Eisen J.A."/>
        </authorList>
    </citation>
    <scope>NUCLEOTIDE SEQUENCE [LARGE SCALE GENOMIC DNA]</scope>
    <source>
        <strain evidence="10">DSM 13965</strain>
    </source>
</reference>
<evidence type="ECO:0000256" key="8">
    <source>
        <dbReference type="SAM" id="Phobius"/>
    </source>
</evidence>
<keyword evidence="6 8" id="KW-0472">Membrane</keyword>
<dbReference type="Pfam" id="PF07690">
    <property type="entry name" value="MFS_1"/>
    <property type="match status" value="1"/>
</dbReference>
<keyword evidence="4 8" id="KW-0812">Transmembrane</keyword>
<evidence type="ECO:0000256" key="2">
    <source>
        <dbReference type="ARBA" id="ARBA00022448"/>
    </source>
</evidence>
<dbReference type="AlphaFoldDB" id="K6Q3K7"/>
<dbReference type="Proteomes" id="UP000005710">
    <property type="component" value="Unassembled WGS sequence"/>
</dbReference>
<dbReference type="SUPFAM" id="SSF103473">
    <property type="entry name" value="MFS general substrate transporter"/>
    <property type="match status" value="1"/>
</dbReference>
<evidence type="ECO:0000256" key="4">
    <source>
        <dbReference type="ARBA" id="ARBA00022692"/>
    </source>
</evidence>